<feature type="binding site" evidence="12">
    <location>
        <begin position="235"/>
        <end position="239"/>
    </location>
    <ligand>
        <name>FAD</name>
        <dbReference type="ChEBI" id="CHEBI:57692"/>
    </ligand>
</feature>
<dbReference type="Gene3D" id="1.25.40.80">
    <property type="match status" value="1"/>
</dbReference>
<dbReference type="Pfam" id="PF00875">
    <property type="entry name" value="DNA_photolyase"/>
    <property type="match status" value="1"/>
</dbReference>
<comment type="cofactor">
    <cofactor evidence="12">
        <name>FAD</name>
        <dbReference type="ChEBI" id="CHEBI:57692"/>
    </cofactor>
    <text evidence="12">Binds 1 FAD per subunit.</text>
</comment>
<evidence type="ECO:0000313" key="17">
    <source>
        <dbReference type="Proteomes" id="UP000198749"/>
    </source>
</evidence>
<dbReference type="PANTHER" id="PTHR11455">
    <property type="entry name" value="CRYPTOCHROME"/>
    <property type="match status" value="1"/>
</dbReference>
<dbReference type="GO" id="GO:0000719">
    <property type="term" value="P:photoreactive repair"/>
    <property type="evidence" value="ECO:0007669"/>
    <property type="project" value="UniProtKB-ARBA"/>
</dbReference>
<dbReference type="FunFam" id="1.10.579.10:FF:000003">
    <property type="entry name" value="Deoxyribodipyrimidine photo-lyase"/>
    <property type="match status" value="1"/>
</dbReference>
<dbReference type="InterPro" id="IPR006050">
    <property type="entry name" value="DNA_photolyase_N"/>
</dbReference>
<evidence type="ECO:0000256" key="9">
    <source>
        <dbReference type="ARBA" id="ARBA00033999"/>
    </source>
</evidence>
<feature type="binding site" evidence="12">
    <location>
        <position position="272"/>
    </location>
    <ligand>
        <name>FAD</name>
        <dbReference type="ChEBI" id="CHEBI:57692"/>
    </ligand>
</feature>
<dbReference type="GO" id="GO:0032922">
    <property type="term" value="P:circadian regulation of gene expression"/>
    <property type="evidence" value="ECO:0007669"/>
    <property type="project" value="TreeGrafter"/>
</dbReference>
<dbReference type="GO" id="GO:0003677">
    <property type="term" value="F:DNA binding"/>
    <property type="evidence" value="ECO:0007669"/>
    <property type="project" value="TreeGrafter"/>
</dbReference>
<feature type="site" description="Electron transfer via tryptophanyl radical" evidence="13">
    <location>
        <position position="306"/>
    </location>
</feature>
<dbReference type="InterPro" id="IPR002081">
    <property type="entry name" value="Cryptochrome/DNA_photolyase_1"/>
</dbReference>
<keyword evidence="5 12" id="KW-0285">Flavoprotein</keyword>
<evidence type="ECO:0000313" key="16">
    <source>
        <dbReference type="EMBL" id="SEQ51944.1"/>
    </source>
</evidence>
<dbReference type="Gene3D" id="1.10.579.10">
    <property type="entry name" value="DNA Cyclobutane Dipyrimidine Photolyase, subunit A, domain 3"/>
    <property type="match status" value="1"/>
</dbReference>
<feature type="site" description="Electron transfer via tryptophanyl radical" evidence="13">
    <location>
        <position position="359"/>
    </location>
</feature>
<dbReference type="GO" id="GO:0005737">
    <property type="term" value="C:cytoplasm"/>
    <property type="evidence" value="ECO:0007669"/>
    <property type="project" value="TreeGrafter"/>
</dbReference>
<dbReference type="InterPro" id="IPR005101">
    <property type="entry name" value="Cryptochr/Photolyase_FAD-bd"/>
</dbReference>
<dbReference type="InterPro" id="IPR036155">
    <property type="entry name" value="Crypto/Photolyase_N_sf"/>
</dbReference>
<evidence type="ECO:0000256" key="13">
    <source>
        <dbReference type="PIRSR" id="PIRSR602081-2"/>
    </source>
</evidence>
<sequence length="477" mass="54433">MSTPVIVWLRHDLRLADNPALFYAAQQGPVIPVFIEDTTGENPWQPGAASRCWLHHSLDSINQQLDGCLRLFQGDPLTVLSQLIEQTGALAVFWNRCYTPQAISRDKRIKQTLKTAGIEVHSFNGSLLWEPWQVSKGDGTPYKVFTPFFRKGCLNAPPPDAPLPRPQLTSASAPKSSNQLSLEQLGLLPDHPWRERISEHWDISEDAAWRLLQQFTTERLEHYQQGRDIPSLEATSTLSPYLQWGQISPRQIWYYSQQQATAPGLEDALDTFLKELGWREFAYYQLYHNPGISDTNLNPRFNLFPWRNDPASCRDWQQGQTGFPIIDAGMSELWQTGYMHNRVRMLVGSFLVKNQLQHWLHGARWFWDTLVDADLASNSANWQWVAGCGADAAPYFRIFNPVTQGQKFDPDGSYVRRYLPALARLPSRYIHTPWEAPASVLSEAGIELGSTYPEPILDLRTTRKQALEAFSQLKQQS</sequence>
<dbReference type="Pfam" id="PF03441">
    <property type="entry name" value="FAD_binding_7"/>
    <property type="match status" value="1"/>
</dbReference>
<feature type="binding site" evidence="12">
    <location>
        <position position="223"/>
    </location>
    <ligand>
        <name>FAD</name>
        <dbReference type="ChEBI" id="CHEBI:57692"/>
    </ligand>
</feature>
<evidence type="ECO:0000256" key="2">
    <source>
        <dbReference type="ARBA" id="ARBA00005862"/>
    </source>
</evidence>
<protein>
    <recommendedName>
        <fullName evidence="4">Deoxyribodipyrimidine photo-lyase</fullName>
        <ecNumber evidence="3">4.1.99.3</ecNumber>
    </recommendedName>
    <alternativeName>
        <fullName evidence="8">DNA photolyase</fullName>
    </alternativeName>
    <alternativeName>
        <fullName evidence="11">Photoreactivating enzyme</fullName>
    </alternativeName>
</protein>
<dbReference type="SUPFAM" id="SSF48173">
    <property type="entry name" value="Cryptochrome/photolyase FAD-binding domain"/>
    <property type="match status" value="1"/>
</dbReference>
<dbReference type="PANTHER" id="PTHR11455:SF18">
    <property type="entry name" value="SI:CH1073-390K14.1"/>
    <property type="match status" value="1"/>
</dbReference>
<dbReference type="EMBL" id="FOGB01000004">
    <property type="protein sequence ID" value="SEQ51944.1"/>
    <property type="molecule type" value="Genomic_DNA"/>
</dbReference>
<accession>A0A1H9GPK3</accession>
<keyword evidence="16" id="KW-0456">Lyase</keyword>
<evidence type="ECO:0000256" key="12">
    <source>
        <dbReference type="PIRSR" id="PIRSR602081-1"/>
    </source>
</evidence>
<feature type="binding site" evidence="12">
    <location>
        <begin position="372"/>
        <end position="374"/>
    </location>
    <ligand>
        <name>FAD</name>
        <dbReference type="ChEBI" id="CHEBI:57692"/>
    </ligand>
</feature>
<evidence type="ECO:0000256" key="6">
    <source>
        <dbReference type="ARBA" id="ARBA00022827"/>
    </source>
</evidence>
<dbReference type="GO" id="GO:0071949">
    <property type="term" value="F:FAD binding"/>
    <property type="evidence" value="ECO:0007669"/>
    <property type="project" value="TreeGrafter"/>
</dbReference>
<dbReference type="GO" id="GO:0043153">
    <property type="term" value="P:entrainment of circadian clock by photoperiod"/>
    <property type="evidence" value="ECO:0007669"/>
    <property type="project" value="TreeGrafter"/>
</dbReference>
<evidence type="ECO:0000256" key="5">
    <source>
        <dbReference type="ARBA" id="ARBA00022630"/>
    </source>
</evidence>
<evidence type="ECO:0000256" key="3">
    <source>
        <dbReference type="ARBA" id="ARBA00013149"/>
    </source>
</evidence>
<feature type="domain" description="Photolyase/cryptochrome alpha/beta" evidence="15">
    <location>
        <begin position="3"/>
        <end position="128"/>
    </location>
</feature>
<dbReference type="PROSITE" id="PS51645">
    <property type="entry name" value="PHR_CRY_ALPHA_BETA"/>
    <property type="match status" value="1"/>
</dbReference>
<comment type="catalytic activity">
    <reaction evidence="9">
        <text>cyclobutadipyrimidine (in DNA) = 2 pyrimidine residues (in DNA).</text>
        <dbReference type="EC" id="4.1.99.3"/>
    </reaction>
</comment>
<evidence type="ECO:0000256" key="4">
    <source>
        <dbReference type="ARBA" id="ARBA00014046"/>
    </source>
</evidence>
<evidence type="ECO:0000256" key="1">
    <source>
        <dbReference type="ARBA" id="ARBA00001932"/>
    </source>
</evidence>
<dbReference type="EC" id="4.1.99.3" evidence="3"/>
<dbReference type="AlphaFoldDB" id="A0A1H9GPK3"/>
<evidence type="ECO:0000256" key="10">
    <source>
        <dbReference type="ARBA" id="ARBA00059220"/>
    </source>
</evidence>
<dbReference type="Proteomes" id="UP000198749">
    <property type="component" value="Unassembled WGS sequence"/>
</dbReference>
<dbReference type="Gene3D" id="3.40.50.620">
    <property type="entry name" value="HUPs"/>
    <property type="match status" value="1"/>
</dbReference>
<dbReference type="InterPro" id="IPR036134">
    <property type="entry name" value="Crypto/Photolyase_FAD-like_sf"/>
</dbReference>
<feature type="site" description="Electron transfer via tryptophanyl radical" evidence="13">
    <location>
        <position position="382"/>
    </location>
</feature>
<reference evidence="17" key="1">
    <citation type="submission" date="2016-10" db="EMBL/GenBank/DDBJ databases">
        <authorList>
            <person name="Varghese N."/>
            <person name="Submissions S."/>
        </authorList>
    </citation>
    <scope>NUCLEOTIDE SEQUENCE [LARGE SCALE GENOMIC DNA]</scope>
    <source>
        <strain evidence="17">DSM 18887</strain>
    </source>
</reference>
<organism evidence="16 17">
    <name type="scientific">Amphritea atlantica</name>
    <dbReference type="NCBI Taxonomy" id="355243"/>
    <lineage>
        <taxon>Bacteria</taxon>
        <taxon>Pseudomonadati</taxon>
        <taxon>Pseudomonadota</taxon>
        <taxon>Gammaproteobacteria</taxon>
        <taxon>Oceanospirillales</taxon>
        <taxon>Oceanospirillaceae</taxon>
        <taxon>Amphritea</taxon>
    </lineage>
</organism>
<keyword evidence="7 14" id="KW-0157">Chromophore</keyword>
<evidence type="ECO:0000256" key="8">
    <source>
        <dbReference type="ARBA" id="ARBA00031671"/>
    </source>
</evidence>
<evidence type="ECO:0000256" key="7">
    <source>
        <dbReference type="ARBA" id="ARBA00022991"/>
    </source>
</evidence>
<dbReference type="RefSeq" id="WP_091356847.1">
    <property type="nucleotide sequence ID" value="NZ_AP025284.1"/>
</dbReference>
<gene>
    <name evidence="16" type="ORF">SAMN03080615_01808</name>
</gene>
<comment type="similarity">
    <text evidence="14">Belongs to the DNA photolyase family.</text>
</comment>
<dbReference type="InterPro" id="IPR014729">
    <property type="entry name" value="Rossmann-like_a/b/a_fold"/>
</dbReference>
<dbReference type="GO" id="GO:0003904">
    <property type="term" value="F:deoxyribodipyrimidine photo-lyase activity"/>
    <property type="evidence" value="ECO:0007669"/>
    <property type="project" value="UniProtKB-EC"/>
</dbReference>
<name>A0A1H9GPK3_9GAMM</name>
<dbReference type="SUPFAM" id="SSF52425">
    <property type="entry name" value="Cryptochrome/photolyase, N-terminal domain"/>
    <property type="match status" value="1"/>
</dbReference>
<evidence type="ECO:0000259" key="15">
    <source>
        <dbReference type="PROSITE" id="PS51645"/>
    </source>
</evidence>
<comment type="function">
    <text evidence="10">Involved in repair of UV radiation-induced DNA damage. Catalyzes the light-dependent monomerization (300-600 nm) of cyclobutyl pyrimidine dimers (in cis-syn configuration), which are formed between adjacent bases on the same DNA strand upon exposure to ultraviolet radiation.</text>
</comment>
<comment type="cofactor">
    <cofactor evidence="1">
        <name>(6R)-5,10-methylene-5,6,7,8-tetrahydrofolate</name>
        <dbReference type="ChEBI" id="CHEBI:15636"/>
    </cofactor>
</comment>
<keyword evidence="6 12" id="KW-0274">FAD</keyword>
<keyword evidence="17" id="KW-1185">Reference proteome</keyword>
<proteinExistence type="inferred from homology"/>
<dbReference type="PRINTS" id="PR00147">
    <property type="entry name" value="DNAPHOTLYASE"/>
</dbReference>
<dbReference type="STRING" id="355243.SAMN03080615_01808"/>
<evidence type="ECO:0000256" key="14">
    <source>
        <dbReference type="RuleBase" id="RU004182"/>
    </source>
</evidence>
<comment type="similarity">
    <text evidence="2">Belongs to the DNA photolyase class-1 family.</text>
</comment>
<dbReference type="OrthoDB" id="9772484at2"/>
<evidence type="ECO:0000256" key="11">
    <source>
        <dbReference type="ARBA" id="ARBA00083107"/>
    </source>
</evidence>